<dbReference type="Pfam" id="PF13614">
    <property type="entry name" value="AAA_31"/>
    <property type="match status" value="1"/>
</dbReference>
<dbReference type="EMBL" id="JEOB01000001">
    <property type="protein sequence ID" value="EXM40781.1"/>
    <property type="molecule type" value="Genomic_DNA"/>
</dbReference>
<accession>A0A011VZM6</accession>
<organism evidence="10 11">
    <name type="scientific">Ruminococcus albus SY3</name>
    <dbReference type="NCBI Taxonomy" id="1341156"/>
    <lineage>
        <taxon>Bacteria</taxon>
        <taxon>Bacillati</taxon>
        <taxon>Bacillota</taxon>
        <taxon>Clostridia</taxon>
        <taxon>Eubacteriales</taxon>
        <taxon>Oscillospiraceae</taxon>
        <taxon>Ruminococcus</taxon>
    </lineage>
</organism>
<evidence type="ECO:0000256" key="5">
    <source>
        <dbReference type="ARBA" id="ARBA00022777"/>
    </source>
</evidence>
<comment type="catalytic activity">
    <reaction evidence="8">
        <text>L-tyrosyl-[protein] + ATP = O-phospho-L-tyrosyl-[protein] + ADP + H(+)</text>
        <dbReference type="Rhea" id="RHEA:10596"/>
        <dbReference type="Rhea" id="RHEA-COMP:10136"/>
        <dbReference type="Rhea" id="RHEA-COMP:20101"/>
        <dbReference type="ChEBI" id="CHEBI:15378"/>
        <dbReference type="ChEBI" id="CHEBI:30616"/>
        <dbReference type="ChEBI" id="CHEBI:46858"/>
        <dbReference type="ChEBI" id="CHEBI:61978"/>
        <dbReference type="ChEBI" id="CHEBI:456216"/>
        <dbReference type="EC" id="2.7.10.2"/>
    </reaction>
</comment>
<keyword evidence="4" id="KW-0547">Nucleotide-binding</keyword>
<dbReference type="EC" id="2.7.10.2" evidence="2"/>
<dbReference type="GO" id="GO:0005524">
    <property type="term" value="F:ATP binding"/>
    <property type="evidence" value="ECO:0007669"/>
    <property type="project" value="UniProtKB-KW"/>
</dbReference>
<proteinExistence type="inferred from homology"/>
<dbReference type="PANTHER" id="PTHR32309">
    <property type="entry name" value="TYROSINE-PROTEIN KINASE"/>
    <property type="match status" value="1"/>
</dbReference>
<reference evidence="10 11" key="1">
    <citation type="submission" date="2013-06" db="EMBL/GenBank/DDBJ databases">
        <title>Rumen cellulosomics: divergent fiber-degrading strategies revealed by comparative genome-wide analysis of six Ruminococcal strains.</title>
        <authorList>
            <person name="Dassa B."/>
            <person name="Borovok I."/>
            <person name="Lamed R."/>
            <person name="Flint H."/>
            <person name="Yeoman C.J."/>
            <person name="White B."/>
            <person name="Bayer E.A."/>
        </authorList>
    </citation>
    <scope>NUCLEOTIDE SEQUENCE [LARGE SCALE GENOMIC DNA]</scope>
    <source>
        <strain evidence="10 11">SY3</strain>
    </source>
</reference>
<comment type="similarity">
    <text evidence="1">Belongs to the CpsD/CapB family.</text>
</comment>
<dbReference type="InterPro" id="IPR005702">
    <property type="entry name" value="Wzc-like_C"/>
</dbReference>
<evidence type="ECO:0000259" key="9">
    <source>
        <dbReference type="Pfam" id="PF13614"/>
    </source>
</evidence>
<dbReference type="CDD" id="cd05387">
    <property type="entry name" value="BY-kinase"/>
    <property type="match status" value="1"/>
</dbReference>
<dbReference type="OrthoDB" id="9794577at2"/>
<comment type="caution">
    <text evidence="10">The sequence shown here is derived from an EMBL/GenBank/DDBJ whole genome shotgun (WGS) entry which is preliminary data.</text>
</comment>
<keyword evidence="3" id="KW-0808">Transferase</keyword>
<dbReference type="GO" id="GO:0004715">
    <property type="term" value="F:non-membrane spanning protein tyrosine kinase activity"/>
    <property type="evidence" value="ECO:0007669"/>
    <property type="project" value="UniProtKB-EC"/>
</dbReference>
<dbReference type="RefSeq" id="WP_037285081.1">
    <property type="nucleotide sequence ID" value="NZ_JEOB01000001.1"/>
</dbReference>
<keyword evidence="7" id="KW-0829">Tyrosine-protein kinase</keyword>
<dbReference type="NCBIfam" id="TIGR01007">
    <property type="entry name" value="eps_fam"/>
    <property type="match status" value="1"/>
</dbReference>
<evidence type="ECO:0000256" key="8">
    <source>
        <dbReference type="ARBA" id="ARBA00051245"/>
    </source>
</evidence>
<evidence type="ECO:0000256" key="1">
    <source>
        <dbReference type="ARBA" id="ARBA00007316"/>
    </source>
</evidence>
<dbReference type="Gene3D" id="3.40.50.300">
    <property type="entry name" value="P-loop containing nucleotide triphosphate hydrolases"/>
    <property type="match status" value="1"/>
</dbReference>
<dbReference type="AlphaFoldDB" id="A0A011VZM6"/>
<sequence>MANINRNPRFGNRNAKRRTLMDSNVAFPVTEAYKTLRTNISFALSTKKNKIFAVSSALASEGKSTVAANIAITLAQNSYHVLLINGDLRKPVQHRVFTIKNEVGLSTLISGSNTFKEIVHHDVIENLDIVPCGPIPPNPSEMLGSDNMKMLLEQLSVHYDYIIIDTPPINLVTDALTLLPSIAGVLLVAKHAQSTYDAIEEAINAIKMADGSLLGVVVSNVSVSGGKYGGKYSYKYKYGYKYGYGYGEYSDYSTPGATSATQKSSDGKDV</sequence>
<evidence type="ECO:0000256" key="6">
    <source>
        <dbReference type="ARBA" id="ARBA00022840"/>
    </source>
</evidence>
<keyword evidence="6" id="KW-0067">ATP-binding</keyword>
<dbReference type="PANTHER" id="PTHR32309:SF13">
    <property type="entry name" value="FERRIC ENTEROBACTIN TRANSPORT PROTEIN FEPE"/>
    <property type="match status" value="1"/>
</dbReference>
<evidence type="ECO:0000256" key="7">
    <source>
        <dbReference type="ARBA" id="ARBA00023137"/>
    </source>
</evidence>
<dbReference type="InterPro" id="IPR025669">
    <property type="entry name" value="AAA_dom"/>
</dbReference>
<evidence type="ECO:0000256" key="4">
    <source>
        <dbReference type="ARBA" id="ARBA00022741"/>
    </source>
</evidence>
<dbReference type="GO" id="GO:0005886">
    <property type="term" value="C:plasma membrane"/>
    <property type="evidence" value="ECO:0007669"/>
    <property type="project" value="TreeGrafter"/>
</dbReference>
<dbReference type="PATRIC" id="fig|1341156.4.peg.415"/>
<keyword evidence="5" id="KW-0418">Kinase</keyword>
<dbReference type="InterPro" id="IPR050445">
    <property type="entry name" value="Bact_polysacc_biosynth/exp"/>
</dbReference>
<dbReference type="Proteomes" id="UP000021369">
    <property type="component" value="Unassembled WGS sequence"/>
</dbReference>
<dbReference type="SUPFAM" id="SSF52540">
    <property type="entry name" value="P-loop containing nucleoside triphosphate hydrolases"/>
    <property type="match status" value="1"/>
</dbReference>
<dbReference type="InterPro" id="IPR027417">
    <property type="entry name" value="P-loop_NTPase"/>
</dbReference>
<evidence type="ECO:0000256" key="3">
    <source>
        <dbReference type="ARBA" id="ARBA00022679"/>
    </source>
</evidence>
<dbReference type="GO" id="GO:0042802">
    <property type="term" value="F:identical protein binding"/>
    <property type="evidence" value="ECO:0007669"/>
    <property type="project" value="UniProtKB-ARBA"/>
</dbReference>
<evidence type="ECO:0000256" key="2">
    <source>
        <dbReference type="ARBA" id="ARBA00011903"/>
    </source>
</evidence>
<feature type="domain" description="AAA" evidence="9">
    <location>
        <begin position="51"/>
        <end position="206"/>
    </location>
</feature>
<protein>
    <recommendedName>
        <fullName evidence="2">non-specific protein-tyrosine kinase</fullName>
        <ecNumber evidence="2">2.7.10.2</ecNumber>
    </recommendedName>
</protein>
<keyword evidence="11" id="KW-1185">Reference proteome</keyword>
<evidence type="ECO:0000313" key="11">
    <source>
        <dbReference type="Proteomes" id="UP000021369"/>
    </source>
</evidence>
<gene>
    <name evidence="10" type="ORF">RASY3_03460</name>
</gene>
<name>A0A011VZM6_RUMAL</name>
<dbReference type="FunFam" id="3.40.50.300:FF:000527">
    <property type="entry name" value="Tyrosine-protein kinase etk"/>
    <property type="match status" value="1"/>
</dbReference>
<evidence type="ECO:0000313" key="10">
    <source>
        <dbReference type="EMBL" id="EXM40781.1"/>
    </source>
</evidence>